<organism evidence="1">
    <name type="scientific">Clostridium perfringens</name>
    <dbReference type="NCBI Taxonomy" id="1502"/>
    <lineage>
        <taxon>Bacteria</taxon>
        <taxon>Bacillati</taxon>
        <taxon>Bacillota</taxon>
        <taxon>Clostridia</taxon>
        <taxon>Eubacteriales</taxon>
        <taxon>Clostridiaceae</taxon>
        <taxon>Clostridium</taxon>
    </lineage>
</organism>
<evidence type="ECO:0000313" key="1">
    <source>
        <dbReference type="EMBL" id="QDB01232.1"/>
    </source>
</evidence>
<accession>A0A4Y5T4H5</accession>
<sequence length="55" mass="6495">MNLVKTRDDLEREAPRLKKEWIQKIDSIDNANRKYVLVFEDLVFEADHEQGATCC</sequence>
<protein>
    <submittedName>
        <fullName evidence="1">Uncharacterized protein</fullName>
    </submittedName>
</protein>
<proteinExistence type="predicted"/>
<dbReference type="RefSeq" id="WP_283723073.1">
    <property type="nucleotide sequence ID" value="NZ_CATNXO010000015.1"/>
</dbReference>
<keyword evidence="1" id="KW-0614">Plasmid</keyword>
<name>A0A4Y5T4H5_CLOPF</name>
<reference evidence="1" key="1">
    <citation type="journal article" date="2019" name="Pathogens">
        <title>In silico Identification of Novel Toxin Homologs and Associated Mobile Genetic Elements in Clostridium perfringens.</title>
        <authorList>
            <person name="Lacey J.A."/>
            <person name="Johanesen P.A."/>
            <person name="Lyras D."/>
            <person name="Moore R.J."/>
        </authorList>
    </citation>
    <scope>NUCLEOTIDE SEQUENCE</scope>
    <source>
        <strain evidence="1">16SBCL648</strain>
        <plasmid evidence="1">pCP16SBCL648-1</plasmid>
    </source>
</reference>
<geneLocation type="plasmid" evidence="1">
    <name>pCP16SBCL648-1</name>
</geneLocation>
<dbReference type="AlphaFoldDB" id="A0A4Y5T4H5"/>
<dbReference type="EMBL" id="MK285061">
    <property type="protein sequence ID" value="QDB01232.1"/>
    <property type="molecule type" value="Genomic_DNA"/>
</dbReference>